<dbReference type="AlphaFoldDB" id="A0A224ABF6"/>
<protein>
    <submittedName>
        <fullName evidence="4">tRNA /rRNA methyltransferase</fullName>
    </submittedName>
</protein>
<keyword evidence="5" id="KW-1185">Reference proteome</keyword>
<evidence type="ECO:0000256" key="1">
    <source>
        <dbReference type="ARBA" id="ARBA00022603"/>
    </source>
</evidence>
<dbReference type="PANTHER" id="PTHR46429:SF1">
    <property type="entry name" value="23S RRNA (GUANOSINE-2'-O-)-METHYLTRANSFERASE RLMB"/>
    <property type="match status" value="1"/>
</dbReference>
<dbReference type="Gene3D" id="3.30.1330.30">
    <property type="match status" value="1"/>
</dbReference>
<dbReference type="GO" id="GO:0005829">
    <property type="term" value="C:cytosol"/>
    <property type="evidence" value="ECO:0007669"/>
    <property type="project" value="TreeGrafter"/>
</dbReference>
<dbReference type="InterPro" id="IPR029028">
    <property type="entry name" value="Alpha/beta_knot_MTases"/>
</dbReference>
<dbReference type="GO" id="GO:0032259">
    <property type="term" value="P:methylation"/>
    <property type="evidence" value="ECO:0007669"/>
    <property type="project" value="UniProtKB-KW"/>
</dbReference>
<accession>A0A224ABF6</accession>
<dbReference type="InterPro" id="IPR013123">
    <property type="entry name" value="SpoU_subst-bd"/>
</dbReference>
<dbReference type="Proteomes" id="UP000263619">
    <property type="component" value="Chromosome"/>
</dbReference>
<dbReference type="GO" id="GO:0003723">
    <property type="term" value="F:RNA binding"/>
    <property type="evidence" value="ECO:0007669"/>
    <property type="project" value="InterPro"/>
</dbReference>
<dbReference type="GO" id="GO:0008173">
    <property type="term" value="F:RNA methyltransferase activity"/>
    <property type="evidence" value="ECO:0007669"/>
    <property type="project" value="InterPro"/>
</dbReference>
<evidence type="ECO:0000259" key="3">
    <source>
        <dbReference type="SMART" id="SM00967"/>
    </source>
</evidence>
<dbReference type="InterPro" id="IPR004441">
    <property type="entry name" value="rRNA_MeTrfase_TrmH"/>
</dbReference>
<dbReference type="SUPFAM" id="SSF75217">
    <property type="entry name" value="alpha/beta knot"/>
    <property type="match status" value="1"/>
</dbReference>
<dbReference type="InterPro" id="IPR029026">
    <property type="entry name" value="tRNA_m1G_MTases_N"/>
</dbReference>
<evidence type="ECO:0000256" key="2">
    <source>
        <dbReference type="ARBA" id="ARBA00022679"/>
    </source>
</evidence>
<dbReference type="Gene3D" id="3.40.1280.10">
    <property type="match status" value="1"/>
</dbReference>
<dbReference type="RefSeq" id="WP_119305832.1">
    <property type="nucleotide sequence ID" value="NZ_AP014608.1"/>
</dbReference>
<dbReference type="InterPro" id="IPR029064">
    <property type="entry name" value="Ribosomal_eL30-like_sf"/>
</dbReference>
<name>A0A224ABF6_9FLAO</name>
<evidence type="ECO:0000313" key="5">
    <source>
        <dbReference type="Proteomes" id="UP000263619"/>
    </source>
</evidence>
<dbReference type="EMBL" id="AP014608">
    <property type="protein sequence ID" value="BBA17206.1"/>
    <property type="molecule type" value="Genomic_DNA"/>
</dbReference>
<dbReference type="CDD" id="cd18103">
    <property type="entry name" value="SpoU-like_RlmB"/>
    <property type="match status" value="1"/>
</dbReference>
<reference evidence="4 5" key="1">
    <citation type="submission" date="2014-06" db="EMBL/GenBank/DDBJ databases">
        <title>Genome sequence of the intracellular symbiont Blattabacterium cuenoti, strain STAT from the wood feeding cockroach Salganea taiwanensis taiwanensis.</title>
        <authorList>
            <person name="Kinjo Y."/>
            <person name="Ohkuma M."/>
            <person name="Tokuda G."/>
        </authorList>
    </citation>
    <scope>NUCLEOTIDE SEQUENCE [LARGE SCALE GENOMIC DNA]</scope>
    <source>
        <strain evidence="4 5">STAT</strain>
    </source>
</reference>
<sequence>MKKLEIVYGVHPLIEAIIAKKNIKELFFQRGLRQTSNAYKKLINLSKKEHIPIQSVSKKNFFQLKNKNHQGVFAFLSPIETYHIKDLLPIFYEKGKNPLLIILDRITDVRNFGSIVRTSVCAGADAIIIPKKDTSMIGSDAIKTSSGALFKIPICKEKNLLNTIEFLNNSGLKIVSATEKSNIYWYNIDFSGPIVLILGNEEKGISSKYLKVSYEKAKIPSIKGISSLNVSVACGVILYEIFRQRKYQSKTHF</sequence>
<dbReference type="Pfam" id="PF00588">
    <property type="entry name" value="SpoU_methylase"/>
    <property type="match status" value="1"/>
</dbReference>
<keyword evidence="2 4" id="KW-0808">Transferase</keyword>
<dbReference type="PANTHER" id="PTHR46429">
    <property type="entry name" value="23S RRNA (GUANOSINE-2'-O-)-METHYLTRANSFERASE RLMB"/>
    <property type="match status" value="1"/>
</dbReference>
<dbReference type="Pfam" id="PF08032">
    <property type="entry name" value="SpoU_sub_bind"/>
    <property type="match status" value="1"/>
</dbReference>
<dbReference type="SMART" id="SM00967">
    <property type="entry name" value="SpoU_sub_bind"/>
    <property type="match status" value="1"/>
</dbReference>
<dbReference type="GO" id="GO:0006396">
    <property type="term" value="P:RNA processing"/>
    <property type="evidence" value="ECO:0007669"/>
    <property type="project" value="InterPro"/>
</dbReference>
<organism evidence="4 5">
    <name type="scientific">Blattabacterium cuenoti STAT</name>
    <dbReference type="NCBI Taxonomy" id="1457030"/>
    <lineage>
        <taxon>Bacteria</taxon>
        <taxon>Pseudomonadati</taxon>
        <taxon>Bacteroidota</taxon>
        <taxon>Flavobacteriia</taxon>
        <taxon>Flavobacteriales</taxon>
        <taxon>Blattabacteriaceae</taxon>
        <taxon>Blattabacterium</taxon>
    </lineage>
</organism>
<keyword evidence="1 4" id="KW-0489">Methyltransferase</keyword>
<feature type="domain" description="RNA 2-O ribose methyltransferase substrate binding" evidence="3">
    <location>
        <begin position="6"/>
        <end position="82"/>
    </location>
</feature>
<dbReference type="OrthoDB" id="9794400at2"/>
<dbReference type="SUPFAM" id="SSF55315">
    <property type="entry name" value="L30e-like"/>
    <property type="match status" value="1"/>
</dbReference>
<dbReference type="NCBIfam" id="TIGR00186">
    <property type="entry name" value="rRNA_methyl_3"/>
    <property type="match status" value="1"/>
</dbReference>
<gene>
    <name evidence="4" type="primary">rlmB</name>
    <name evidence="4" type="ORF">STAT_273</name>
</gene>
<dbReference type="InterPro" id="IPR001537">
    <property type="entry name" value="SpoU_MeTrfase"/>
</dbReference>
<proteinExistence type="predicted"/>
<evidence type="ECO:0000313" key="4">
    <source>
        <dbReference type="EMBL" id="BBA17206.1"/>
    </source>
</evidence>